<feature type="domain" description="HTH araC/xylS-type" evidence="4">
    <location>
        <begin position="238"/>
        <end position="336"/>
    </location>
</feature>
<evidence type="ECO:0000256" key="3">
    <source>
        <dbReference type="ARBA" id="ARBA00023163"/>
    </source>
</evidence>
<dbReference type="PROSITE" id="PS01124">
    <property type="entry name" value="HTH_ARAC_FAMILY_2"/>
    <property type="match status" value="1"/>
</dbReference>
<keyword evidence="3" id="KW-0804">Transcription</keyword>
<dbReference type="Proteomes" id="UP001204142">
    <property type="component" value="Unassembled WGS sequence"/>
</dbReference>
<dbReference type="SMART" id="SM00342">
    <property type="entry name" value="HTH_ARAC"/>
    <property type="match status" value="1"/>
</dbReference>
<dbReference type="InterPro" id="IPR009057">
    <property type="entry name" value="Homeodomain-like_sf"/>
</dbReference>
<reference evidence="5 6" key="1">
    <citation type="submission" date="2022-07" db="EMBL/GenBank/DDBJ databases">
        <authorList>
            <person name="Xamxidin M."/>
            <person name="Wu M."/>
        </authorList>
    </citation>
    <scope>NUCLEOTIDE SEQUENCE [LARGE SCALE GENOMIC DNA]</scope>
    <source>
        <strain evidence="5 6">NBRC 111650</strain>
    </source>
</reference>
<organism evidence="5 6">
    <name type="scientific">Limnobacter humi</name>
    <dbReference type="NCBI Taxonomy" id="1778671"/>
    <lineage>
        <taxon>Bacteria</taxon>
        <taxon>Pseudomonadati</taxon>
        <taxon>Pseudomonadota</taxon>
        <taxon>Betaproteobacteria</taxon>
        <taxon>Burkholderiales</taxon>
        <taxon>Burkholderiaceae</taxon>
        <taxon>Limnobacter</taxon>
    </lineage>
</organism>
<evidence type="ECO:0000256" key="2">
    <source>
        <dbReference type="ARBA" id="ARBA00023125"/>
    </source>
</evidence>
<dbReference type="Gene3D" id="1.10.10.60">
    <property type="entry name" value="Homeodomain-like"/>
    <property type="match status" value="1"/>
</dbReference>
<dbReference type="InterPro" id="IPR032687">
    <property type="entry name" value="AraC-type_N"/>
</dbReference>
<comment type="caution">
    <text evidence="5">The sequence shown here is derived from an EMBL/GenBank/DDBJ whole genome shotgun (WGS) entry which is preliminary data.</text>
</comment>
<sequence>MTLTPPPIPVDLGHISASYVNLLFDWLELAHPDLARQIPFDRPSPGDLNRVPVADWQPMLAWVDQQLKDPDMPLRVAASVKTANTGLLGYMASCCATLGEAFARLQQFEHLIYSVNALQVQFDGGLLCLRWGAERGKPGHWVDSVAIGVLVSFTGSLVDQPVPLTHVCFVNPPPVNVAYFERFFGCPVLFDQPYTEVAMPDSVLQWSLKSPDAALRQLLDQQAEQLLARVPEQLEAMPGLQRAIQDSVLAGLPMLEEVAKRLCMSARTLQRHLQSQGMTFRGELEKVRIRMARHCLEKQDMSLVDLASFLGYNDQSAFTHAFKRAVGQSPAKYQKSRH</sequence>
<evidence type="ECO:0000256" key="1">
    <source>
        <dbReference type="ARBA" id="ARBA00023015"/>
    </source>
</evidence>
<dbReference type="EMBL" id="JANIGO010000004">
    <property type="protein sequence ID" value="MCQ8897263.1"/>
    <property type="molecule type" value="Genomic_DNA"/>
</dbReference>
<dbReference type="PRINTS" id="PR00032">
    <property type="entry name" value="HTHARAC"/>
</dbReference>
<dbReference type="Pfam" id="PF12833">
    <property type="entry name" value="HTH_18"/>
    <property type="match status" value="1"/>
</dbReference>
<protein>
    <submittedName>
        <fullName evidence="5">AraC family transcriptional regulator ligand-binding domain-containing protein</fullName>
    </submittedName>
</protein>
<evidence type="ECO:0000313" key="6">
    <source>
        <dbReference type="Proteomes" id="UP001204142"/>
    </source>
</evidence>
<evidence type="ECO:0000313" key="5">
    <source>
        <dbReference type="EMBL" id="MCQ8897263.1"/>
    </source>
</evidence>
<dbReference type="RefSeq" id="WP_256765061.1">
    <property type="nucleotide sequence ID" value="NZ_JANIGO010000004.1"/>
</dbReference>
<evidence type="ECO:0000259" key="4">
    <source>
        <dbReference type="PROSITE" id="PS01124"/>
    </source>
</evidence>
<dbReference type="Pfam" id="PF12625">
    <property type="entry name" value="Arabinose_bd"/>
    <property type="match status" value="1"/>
</dbReference>
<accession>A0ABT1WK09</accession>
<dbReference type="PANTHER" id="PTHR47894">
    <property type="entry name" value="HTH-TYPE TRANSCRIPTIONAL REGULATOR GADX"/>
    <property type="match status" value="1"/>
</dbReference>
<gene>
    <name evidence="5" type="ORF">NQT62_12540</name>
</gene>
<dbReference type="SUPFAM" id="SSF46689">
    <property type="entry name" value="Homeodomain-like"/>
    <property type="match status" value="1"/>
</dbReference>
<keyword evidence="1" id="KW-0805">Transcription regulation</keyword>
<dbReference type="InterPro" id="IPR018060">
    <property type="entry name" value="HTH_AraC"/>
</dbReference>
<keyword evidence="2" id="KW-0238">DNA-binding</keyword>
<dbReference type="InterPro" id="IPR020449">
    <property type="entry name" value="Tscrpt_reg_AraC-type_HTH"/>
</dbReference>
<name>A0ABT1WK09_9BURK</name>
<keyword evidence="6" id="KW-1185">Reference proteome</keyword>
<dbReference type="PANTHER" id="PTHR47894:SF1">
    <property type="entry name" value="HTH-TYPE TRANSCRIPTIONAL REGULATOR VQSM"/>
    <property type="match status" value="1"/>
</dbReference>
<proteinExistence type="predicted"/>